<organism evidence="1 2">
    <name type="scientific">Glomus cerebriforme</name>
    <dbReference type="NCBI Taxonomy" id="658196"/>
    <lineage>
        <taxon>Eukaryota</taxon>
        <taxon>Fungi</taxon>
        <taxon>Fungi incertae sedis</taxon>
        <taxon>Mucoromycota</taxon>
        <taxon>Glomeromycotina</taxon>
        <taxon>Glomeromycetes</taxon>
        <taxon>Glomerales</taxon>
        <taxon>Glomeraceae</taxon>
        <taxon>Glomus</taxon>
    </lineage>
</organism>
<protein>
    <recommendedName>
        <fullName evidence="3">Serine-threonine/tyrosine-protein kinase catalytic domain-containing protein</fullName>
    </recommendedName>
</protein>
<dbReference type="OrthoDB" id="2432631at2759"/>
<evidence type="ECO:0000313" key="2">
    <source>
        <dbReference type="Proteomes" id="UP000265703"/>
    </source>
</evidence>
<gene>
    <name evidence="1" type="ORF">C1645_836451</name>
</gene>
<reference evidence="1 2" key="1">
    <citation type="submission" date="2018-06" db="EMBL/GenBank/DDBJ databases">
        <title>Comparative genomics reveals the genomic features of Rhizophagus irregularis, R. cerebriforme, R. diaphanum and Gigaspora rosea, and their symbiotic lifestyle signature.</title>
        <authorList>
            <person name="Morin E."/>
            <person name="San Clemente H."/>
            <person name="Chen E.C.H."/>
            <person name="De La Providencia I."/>
            <person name="Hainaut M."/>
            <person name="Kuo A."/>
            <person name="Kohler A."/>
            <person name="Murat C."/>
            <person name="Tang N."/>
            <person name="Roy S."/>
            <person name="Loubradou J."/>
            <person name="Henrissat B."/>
            <person name="Grigoriev I.V."/>
            <person name="Corradi N."/>
            <person name="Roux C."/>
            <person name="Martin F.M."/>
        </authorList>
    </citation>
    <scope>NUCLEOTIDE SEQUENCE [LARGE SCALE GENOMIC DNA]</scope>
    <source>
        <strain evidence="1 2">DAOM 227022</strain>
    </source>
</reference>
<name>A0A397SBU2_9GLOM</name>
<keyword evidence="2" id="KW-1185">Reference proteome</keyword>
<evidence type="ECO:0000313" key="1">
    <source>
        <dbReference type="EMBL" id="RIA81765.1"/>
    </source>
</evidence>
<proteinExistence type="predicted"/>
<dbReference type="EMBL" id="QKYT01000747">
    <property type="protein sequence ID" value="RIA81765.1"/>
    <property type="molecule type" value="Genomic_DNA"/>
</dbReference>
<dbReference type="Proteomes" id="UP000265703">
    <property type="component" value="Unassembled WGS sequence"/>
</dbReference>
<accession>A0A397SBU2</accession>
<feature type="non-terminal residue" evidence="1">
    <location>
        <position position="1"/>
    </location>
</feature>
<sequence length="116" mass="13554">TPQCYIDLANQCLDANPKDRPSPDNLCHKINSWRDPLLYSYCMRTLDENEFIKADNNVSQESLFKTTIHPKAVYSSRSFNFPHLPKPRNFIGVQIENQVSDAELVKRFFENNIEDF</sequence>
<comment type="caution">
    <text evidence="1">The sequence shown here is derived from an EMBL/GenBank/DDBJ whole genome shotgun (WGS) entry which is preliminary data.</text>
</comment>
<dbReference type="AlphaFoldDB" id="A0A397SBU2"/>
<evidence type="ECO:0008006" key="3">
    <source>
        <dbReference type="Google" id="ProtNLM"/>
    </source>
</evidence>